<dbReference type="Pfam" id="PF03466">
    <property type="entry name" value="LysR_substrate"/>
    <property type="match status" value="1"/>
</dbReference>
<accession>V4PAP9</accession>
<reference evidence="6 7" key="1">
    <citation type="journal article" date="2014" name="Nature">
        <title>Sequential evolution of bacterial morphology by co-option of a developmental regulator.</title>
        <authorList>
            <person name="Jiang C."/>
            <person name="Brown P.J."/>
            <person name="Ducret A."/>
            <person name="Brun Y.V."/>
        </authorList>
    </citation>
    <scope>NUCLEOTIDE SEQUENCE [LARGE SCALE GENOMIC DNA]</scope>
    <source>
        <strain evidence="6 7">DSM 16100</strain>
    </source>
</reference>
<evidence type="ECO:0000256" key="3">
    <source>
        <dbReference type="ARBA" id="ARBA00023125"/>
    </source>
</evidence>
<evidence type="ECO:0000256" key="4">
    <source>
        <dbReference type="ARBA" id="ARBA00023163"/>
    </source>
</evidence>
<dbReference type="Gene3D" id="3.40.190.10">
    <property type="entry name" value="Periplasmic binding protein-like II"/>
    <property type="match status" value="2"/>
</dbReference>
<dbReference type="eggNOG" id="COG0583">
    <property type="taxonomic scope" value="Bacteria"/>
</dbReference>
<dbReference type="PANTHER" id="PTHR30537">
    <property type="entry name" value="HTH-TYPE TRANSCRIPTIONAL REGULATOR"/>
    <property type="match status" value="1"/>
</dbReference>
<evidence type="ECO:0000259" key="5">
    <source>
        <dbReference type="PROSITE" id="PS50931"/>
    </source>
</evidence>
<feature type="domain" description="HTH lysR-type" evidence="5">
    <location>
        <begin position="7"/>
        <end position="64"/>
    </location>
</feature>
<keyword evidence="3" id="KW-0238">DNA-binding</keyword>
<dbReference type="EMBL" id="AWGB01000020">
    <property type="protein sequence ID" value="ESQ90987.1"/>
    <property type="molecule type" value="Genomic_DNA"/>
</dbReference>
<dbReference type="GO" id="GO:0003700">
    <property type="term" value="F:DNA-binding transcription factor activity"/>
    <property type="evidence" value="ECO:0007669"/>
    <property type="project" value="InterPro"/>
</dbReference>
<organism evidence="6 7">
    <name type="scientific">Asticcacaulis benevestitus DSM 16100 = ATCC BAA-896</name>
    <dbReference type="NCBI Taxonomy" id="1121022"/>
    <lineage>
        <taxon>Bacteria</taxon>
        <taxon>Pseudomonadati</taxon>
        <taxon>Pseudomonadota</taxon>
        <taxon>Alphaproteobacteria</taxon>
        <taxon>Caulobacterales</taxon>
        <taxon>Caulobacteraceae</taxon>
        <taxon>Asticcacaulis</taxon>
    </lineage>
</organism>
<dbReference type="Gene3D" id="1.10.10.10">
    <property type="entry name" value="Winged helix-like DNA-binding domain superfamily/Winged helix DNA-binding domain"/>
    <property type="match status" value="1"/>
</dbReference>
<dbReference type="SUPFAM" id="SSF53850">
    <property type="entry name" value="Periplasmic binding protein-like II"/>
    <property type="match status" value="1"/>
</dbReference>
<proteinExistence type="inferred from homology"/>
<dbReference type="InterPro" id="IPR000847">
    <property type="entry name" value="LysR_HTH_N"/>
</dbReference>
<dbReference type="PATRIC" id="fig|1121022.4.peg.2242"/>
<dbReference type="GO" id="GO:0006351">
    <property type="term" value="P:DNA-templated transcription"/>
    <property type="evidence" value="ECO:0007669"/>
    <property type="project" value="TreeGrafter"/>
</dbReference>
<dbReference type="InterPro" id="IPR005119">
    <property type="entry name" value="LysR_subst-bd"/>
</dbReference>
<comment type="similarity">
    <text evidence="1">Belongs to the LysR transcriptional regulatory family.</text>
</comment>
<evidence type="ECO:0000313" key="7">
    <source>
        <dbReference type="Proteomes" id="UP000017837"/>
    </source>
</evidence>
<evidence type="ECO:0000313" key="6">
    <source>
        <dbReference type="EMBL" id="ESQ90987.1"/>
    </source>
</evidence>
<dbReference type="InterPro" id="IPR036388">
    <property type="entry name" value="WH-like_DNA-bd_sf"/>
</dbReference>
<dbReference type="STRING" id="1121022.GCA_000376105_03011"/>
<dbReference type="PANTHER" id="PTHR30537:SF74">
    <property type="entry name" value="HTH-TYPE TRANSCRIPTIONAL REGULATOR TRPI"/>
    <property type="match status" value="1"/>
</dbReference>
<dbReference type="Pfam" id="PF00126">
    <property type="entry name" value="HTH_1"/>
    <property type="match status" value="1"/>
</dbReference>
<comment type="caution">
    <text evidence="6">The sequence shown here is derived from an EMBL/GenBank/DDBJ whole genome shotgun (WGS) entry which is preliminary data.</text>
</comment>
<gene>
    <name evidence="6" type="ORF">ABENE_11085</name>
</gene>
<dbReference type="SUPFAM" id="SSF46785">
    <property type="entry name" value="Winged helix' DNA-binding domain"/>
    <property type="match status" value="1"/>
</dbReference>
<dbReference type="InterPro" id="IPR036390">
    <property type="entry name" value="WH_DNA-bd_sf"/>
</dbReference>
<dbReference type="Proteomes" id="UP000017837">
    <property type="component" value="Unassembled WGS sequence"/>
</dbReference>
<protein>
    <recommendedName>
        <fullName evidence="5">HTH lysR-type domain-containing protein</fullName>
    </recommendedName>
</protein>
<dbReference type="OrthoDB" id="9807765at2"/>
<keyword evidence="7" id="KW-1185">Reference proteome</keyword>
<dbReference type="RefSeq" id="WP_018082678.1">
    <property type="nucleotide sequence ID" value="NZ_AQWM01000017.1"/>
</dbReference>
<name>V4PAP9_9CAUL</name>
<evidence type="ECO:0000256" key="2">
    <source>
        <dbReference type="ARBA" id="ARBA00023015"/>
    </source>
</evidence>
<dbReference type="PROSITE" id="PS50931">
    <property type="entry name" value="HTH_LYSR"/>
    <property type="match status" value="1"/>
</dbReference>
<evidence type="ECO:0000256" key="1">
    <source>
        <dbReference type="ARBA" id="ARBA00009437"/>
    </source>
</evidence>
<keyword evidence="2" id="KW-0805">Transcription regulation</keyword>
<dbReference type="AlphaFoldDB" id="V4PAP9"/>
<dbReference type="InterPro" id="IPR058163">
    <property type="entry name" value="LysR-type_TF_proteobact-type"/>
</dbReference>
<sequence>MATRRLPPLLAVRAFEAAARLGSLTRAADELGITQSGISYQVRLLEGLVQGPLFSKSGRGIVLTPLGERLAPSMTLALDSIAKAFAEIRPAEGDVLTVACTQTFGANWLALRIGRFQLLHPWLAVRVVANDQMADLEAGEADVALRNTSSPWPGLASDFLMRYPILPIASPEFLRRYATVDTPDDVLKLPRTTSDDPWWAVWHEAVTGQVTSQTAKGQLRFDSQLLDGNAAVAGHGVAMVNPLLWQRDIEEGRLIPVIKGWAKAKSDFWFCCLERRKGERKIRIFREWMKVEISSSIAELSARFEGLAQDIATYHK</sequence>
<keyword evidence="4" id="KW-0804">Transcription</keyword>
<dbReference type="GO" id="GO:0043565">
    <property type="term" value="F:sequence-specific DNA binding"/>
    <property type="evidence" value="ECO:0007669"/>
    <property type="project" value="TreeGrafter"/>
</dbReference>
<dbReference type="CDD" id="cd08432">
    <property type="entry name" value="PBP2_GcdR_TrpI_HvrB_AmpR_like"/>
    <property type="match status" value="1"/>
</dbReference>